<dbReference type="PANTHER" id="PTHR22801">
    <property type="entry name" value="LITHOSTATHINE"/>
    <property type="match status" value="1"/>
</dbReference>
<feature type="chain" id="PRO_5043439126" evidence="2">
    <location>
        <begin position="19"/>
        <end position="265"/>
    </location>
</feature>
<protein>
    <submittedName>
        <fullName evidence="4">C-type lectin-related protein 4</fullName>
    </submittedName>
</protein>
<comment type="caution">
    <text evidence="4">The sequence shown here is derived from an EMBL/GenBank/DDBJ whole genome shotgun (WGS) entry which is preliminary data.</text>
</comment>
<evidence type="ECO:0000259" key="3">
    <source>
        <dbReference type="PROSITE" id="PS50041"/>
    </source>
</evidence>
<keyword evidence="2" id="KW-0732">Signal</keyword>
<evidence type="ECO:0000256" key="1">
    <source>
        <dbReference type="ARBA" id="ARBA00023157"/>
    </source>
</evidence>
<dbReference type="InterPro" id="IPR016186">
    <property type="entry name" value="C-type_lectin-like/link_sf"/>
</dbReference>
<dbReference type="PANTHER" id="PTHR22801:SF63">
    <property type="entry name" value="C-TYPE LECTIN DOMAIN-CONTAINING PROTEIN"/>
    <property type="match status" value="1"/>
</dbReference>
<dbReference type="InterPro" id="IPR016187">
    <property type="entry name" value="CTDL_fold"/>
</dbReference>
<sequence>MKHCGSFLYIWIFALVHTGPDLLVQAAMTREITFVRNINPVQDPASPTGASPTPTNLSQFMCGVQCLAAFPACTSYLHNSSTGLCVQSAKPGPLVSQLESGLGDLYVTCDTPGGYTMYRHGSAAACISVVKSPKVNFTLASSHCEGMGGYLASVKTLDKLHLLNNVLGSSNNFWVGMDDMAVEGTYVWKEDGSVGLQINATYSAREMAEIAMNGMWDHPREPNNYLNDEHCVQLKLSSTHNEHRLNDYKCYTRSKFLCEERIQFV</sequence>
<proteinExistence type="predicted"/>
<dbReference type="EMBL" id="BMAT01008823">
    <property type="protein sequence ID" value="GFR93231.1"/>
    <property type="molecule type" value="Genomic_DNA"/>
</dbReference>
<feature type="signal peptide" evidence="2">
    <location>
        <begin position="1"/>
        <end position="18"/>
    </location>
</feature>
<reference evidence="4 5" key="1">
    <citation type="journal article" date="2021" name="Elife">
        <title>Chloroplast acquisition without the gene transfer in kleptoplastic sea slugs, Plakobranchus ocellatus.</title>
        <authorList>
            <person name="Maeda T."/>
            <person name="Takahashi S."/>
            <person name="Yoshida T."/>
            <person name="Shimamura S."/>
            <person name="Takaki Y."/>
            <person name="Nagai Y."/>
            <person name="Toyoda A."/>
            <person name="Suzuki Y."/>
            <person name="Arimoto A."/>
            <person name="Ishii H."/>
            <person name="Satoh N."/>
            <person name="Nishiyama T."/>
            <person name="Hasebe M."/>
            <person name="Maruyama T."/>
            <person name="Minagawa J."/>
            <person name="Obokata J."/>
            <person name="Shigenobu S."/>
        </authorList>
    </citation>
    <scope>NUCLEOTIDE SEQUENCE [LARGE SCALE GENOMIC DNA]</scope>
</reference>
<dbReference type="Pfam" id="PF00059">
    <property type="entry name" value="Lectin_C"/>
    <property type="match status" value="1"/>
</dbReference>
<evidence type="ECO:0000313" key="4">
    <source>
        <dbReference type="EMBL" id="GFR93231.1"/>
    </source>
</evidence>
<feature type="domain" description="C-type lectin" evidence="3">
    <location>
        <begin position="122"/>
        <end position="259"/>
    </location>
</feature>
<dbReference type="AlphaFoldDB" id="A0AAV4H907"/>
<keyword evidence="5" id="KW-1185">Reference proteome</keyword>
<dbReference type="Gene3D" id="3.10.100.10">
    <property type="entry name" value="Mannose-Binding Protein A, subunit A"/>
    <property type="match status" value="1"/>
</dbReference>
<gene>
    <name evidence="4" type="ORF">ElyMa_004373700</name>
</gene>
<dbReference type="SMART" id="SM00034">
    <property type="entry name" value="CLECT"/>
    <property type="match status" value="1"/>
</dbReference>
<dbReference type="SUPFAM" id="SSF56436">
    <property type="entry name" value="C-type lectin-like"/>
    <property type="match status" value="1"/>
</dbReference>
<dbReference type="PROSITE" id="PS00615">
    <property type="entry name" value="C_TYPE_LECTIN_1"/>
    <property type="match status" value="1"/>
</dbReference>
<evidence type="ECO:0000313" key="5">
    <source>
        <dbReference type="Proteomes" id="UP000762676"/>
    </source>
</evidence>
<accession>A0AAV4H907</accession>
<dbReference type="InterPro" id="IPR001304">
    <property type="entry name" value="C-type_lectin-like"/>
</dbReference>
<keyword evidence="1" id="KW-1015">Disulfide bond</keyword>
<dbReference type="Proteomes" id="UP000762676">
    <property type="component" value="Unassembled WGS sequence"/>
</dbReference>
<evidence type="ECO:0000256" key="2">
    <source>
        <dbReference type="SAM" id="SignalP"/>
    </source>
</evidence>
<dbReference type="CDD" id="cd00037">
    <property type="entry name" value="CLECT"/>
    <property type="match status" value="1"/>
</dbReference>
<dbReference type="InterPro" id="IPR018378">
    <property type="entry name" value="C-type_lectin_CS"/>
</dbReference>
<name>A0AAV4H907_9GAST</name>
<organism evidence="4 5">
    <name type="scientific">Elysia marginata</name>
    <dbReference type="NCBI Taxonomy" id="1093978"/>
    <lineage>
        <taxon>Eukaryota</taxon>
        <taxon>Metazoa</taxon>
        <taxon>Spiralia</taxon>
        <taxon>Lophotrochozoa</taxon>
        <taxon>Mollusca</taxon>
        <taxon>Gastropoda</taxon>
        <taxon>Heterobranchia</taxon>
        <taxon>Euthyneura</taxon>
        <taxon>Panpulmonata</taxon>
        <taxon>Sacoglossa</taxon>
        <taxon>Placobranchoidea</taxon>
        <taxon>Plakobranchidae</taxon>
        <taxon>Elysia</taxon>
    </lineage>
</organism>
<dbReference type="PROSITE" id="PS50041">
    <property type="entry name" value="C_TYPE_LECTIN_2"/>
    <property type="match status" value="1"/>
</dbReference>
<dbReference type="InterPro" id="IPR050801">
    <property type="entry name" value="Ca-Dep_Lectins_ImmuneDev"/>
</dbReference>